<dbReference type="RefSeq" id="WP_197165893.1">
    <property type="nucleotide sequence ID" value="NZ_JADZGI010000003.1"/>
</dbReference>
<dbReference type="InterPro" id="IPR016187">
    <property type="entry name" value="CTDL_fold"/>
</dbReference>
<sequence>MRGTGGMLALGGLLLAGAAHAGEPLPEMVQVPAGRFVMGEDRAETMRDGEVRSSGPPHEVVFARRFALSRTEVTHRQFAAFVAESGYEPAADCAGSGNAEDGAQPVSWRDPGLGRPPRDDEPVVCVSWHDARAYAAWLATRTGKPYRLPSEAEWEYAARSGKAASWPWGEDVSDICSQANVPDRTRAALTGKNGFACSDGFAGIAPVGALRANAWGLHDMIGNVWEWVQDCSVLPYPADAPSDGSAVERPSCEKRAVRGGSWRSRLSRQRPTFRGRDPAQEQSQIFGFRVAMTLPQASD</sequence>
<accession>A0A931MLZ3</accession>
<feature type="signal peptide" evidence="2">
    <location>
        <begin position="1"/>
        <end position="21"/>
    </location>
</feature>
<organism evidence="4 5">
    <name type="scientific">Novosphingobium aureum</name>
    <dbReference type="NCBI Taxonomy" id="2792964"/>
    <lineage>
        <taxon>Bacteria</taxon>
        <taxon>Pseudomonadati</taxon>
        <taxon>Pseudomonadota</taxon>
        <taxon>Alphaproteobacteria</taxon>
        <taxon>Sphingomonadales</taxon>
        <taxon>Sphingomonadaceae</taxon>
        <taxon>Novosphingobium</taxon>
    </lineage>
</organism>
<name>A0A931MLZ3_9SPHN</name>
<dbReference type="GO" id="GO:0120147">
    <property type="term" value="F:formylglycine-generating oxidase activity"/>
    <property type="evidence" value="ECO:0007669"/>
    <property type="project" value="TreeGrafter"/>
</dbReference>
<evidence type="ECO:0000256" key="1">
    <source>
        <dbReference type="SAM" id="MobiDB-lite"/>
    </source>
</evidence>
<dbReference type="EMBL" id="JADZGI010000003">
    <property type="protein sequence ID" value="MBH0114473.1"/>
    <property type="molecule type" value="Genomic_DNA"/>
</dbReference>
<dbReference type="AlphaFoldDB" id="A0A931MLZ3"/>
<dbReference type="InterPro" id="IPR042095">
    <property type="entry name" value="SUMF_sf"/>
</dbReference>
<evidence type="ECO:0000256" key="2">
    <source>
        <dbReference type="SAM" id="SignalP"/>
    </source>
</evidence>
<feature type="region of interest" description="Disordered" evidence="1">
    <location>
        <begin position="260"/>
        <end position="282"/>
    </location>
</feature>
<feature type="chain" id="PRO_5037357238" evidence="2">
    <location>
        <begin position="22"/>
        <end position="299"/>
    </location>
</feature>
<dbReference type="Pfam" id="PF03781">
    <property type="entry name" value="FGE-sulfatase"/>
    <property type="match status" value="1"/>
</dbReference>
<dbReference type="SUPFAM" id="SSF56436">
    <property type="entry name" value="C-type lectin-like"/>
    <property type="match status" value="1"/>
</dbReference>
<comment type="caution">
    <text evidence="4">The sequence shown here is derived from an EMBL/GenBank/DDBJ whole genome shotgun (WGS) entry which is preliminary data.</text>
</comment>
<keyword evidence="5" id="KW-1185">Reference proteome</keyword>
<gene>
    <name evidence="4" type="ORF">I5E68_16120</name>
</gene>
<keyword evidence="2" id="KW-0732">Signal</keyword>
<reference evidence="4" key="1">
    <citation type="submission" date="2020-11" db="EMBL/GenBank/DDBJ databases">
        <title>Novosphingobium aureum sp. nov., a marine bacterium isolated from sediment of a salt flat.</title>
        <authorList>
            <person name="Yoo Y."/>
            <person name="Kim J.-J."/>
        </authorList>
    </citation>
    <scope>NUCLEOTIDE SEQUENCE</scope>
    <source>
        <strain evidence="4">YJ-S2-02</strain>
    </source>
</reference>
<feature type="domain" description="Sulfatase-modifying factor enzyme-like" evidence="3">
    <location>
        <begin position="25"/>
        <end position="291"/>
    </location>
</feature>
<protein>
    <submittedName>
        <fullName evidence="4">Formylglycine-generating enzyme family protein</fullName>
    </submittedName>
</protein>
<proteinExistence type="predicted"/>
<dbReference type="Proteomes" id="UP000617634">
    <property type="component" value="Unassembled WGS sequence"/>
</dbReference>
<evidence type="ECO:0000313" key="4">
    <source>
        <dbReference type="EMBL" id="MBH0114473.1"/>
    </source>
</evidence>
<dbReference type="Gene3D" id="3.90.1580.10">
    <property type="entry name" value="paralog of FGE (formylglycine-generating enzyme)"/>
    <property type="match status" value="1"/>
</dbReference>
<dbReference type="InterPro" id="IPR005532">
    <property type="entry name" value="SUMF_dom"/>
</dbReference>
<dbReference type="PANTHER" id="PTHR23150:SF35">
    <property type="entry name" value="BLL6746 PROTEIN"/>
    <property type="match status" value="1"/>
</dbReference>
<evidence type="ECO:0000313" key="5">
    <source>
        <dbReference type="Proteomes" id="UP000617634"/>
    </source>
</evidence>
<dbReference type="PANTHER" id="PTHR23150">
    <property type="entry name" value="SULFATASE MODIFYING FACTOR 1, 2"/>
    <property type="match status" value="1"/>
</dbReference>
<dbReference type="InterPro" id="IPR051043">
    <property type="entry name" value="Sulfatase_Mod_Factor_Kinase"/>
</dbReference>
<evidence type="ECO:0000259" key="3">
    <source>
        <dbReference type="Pfam" id="PF03781"/>
    </source>
</evidence>